<accession>A0A8K0JQN4</accession>
<name>A0A8K0JQN4_9TREE</name>
<dbReference type="EMBL" id="JABELV010000014">
    <property type="protein sequence ID" value="KAG7570976.1"/>
    <property type="molecule type" value="Genomic_DNA"/>
</dbReference>
<keyword evidence="2 5" id="KW-0812">Transmembrane</keyword>
<dbReference type="SUPFAM" id="SSF161084">
    <property type="entry name" value="MAPEG domain-like"/>
    <property type="match status" value="1"/>
</dbReference>
<feature type="transmembrane region" description="Helical" evidence="5">
    <location>
        <begin position="20"/>
        <end position="42"/>
    </location>
</feature>
<evidence type="ECO:0000256" key="4">
    <source>
        <dbReference type="ARBA" id="ARBA00023136"/>
    </source>
</evidence>
<dbReference type="Gene3D" id="1.20.120.550">
    <property type="entry name" value="Membrane associated eicosanoid/glutathione metabolism-like domain"/>
    <property type="match status" value="1"/>
</dbReference>
<dbReference type="InterPro" id="IPR023352">
    <property type="entry name" value="MAPEG-like_dom_sf"/>
</dbReference>
<dbReference type="Proteomes" id="UP000812966">
    <property type="component" value="Unassembled WGS sequence"/>
</dbReference>
<comment type="subcellular location">
    <subcellularLocation>
        <location evidence="1">Membrane</location>
    </subcellularLocation>
</comment>
<dbReference type="InterPro" id="IPR001129">
    <property type="entry name" value="Membr-assoc_MAPEG"/>
</dbReference>
<keyword evidence="3 5" id="KW-1133">Transmembrane helix</keyword>
<keyword evidence="4 5" id="KW-0472">Membrane</keyword>
<gene>
    <name evidence="6" type="ORF">FFLO_01070</name>
</gene>
<dbReference type="PANTHER" id="PTHR35371:SF1">
    <property type="entry name" value="BLR7753 PROTEIN"/>
    <property type="match status" value="1"/>
</dbReference>
<dbReference type="GO" id="GO:0016020">
    <property type="term" value="C:membrane"/>
    <property type="evidence" value="ECO:0007669"/>
    <property type="project" value="UniProtKB-SubCell"/>
</dbReference>
<dbReference type="Pfam" id="PF01124">
    <property type="entry name" value="MAPEG"/>
    <property type="match status" value="1"/>
</dbReference>
<evidence type="ECO:0000256" key="1">
    <source>
        <dbReference type="ARBA" id="ARBA00004370"/>
    </source>
</evidence>
<organism evidence="6 7">
    <name type="scientific">Filobasidium floriforme</name>
    <dbReference type="NCBI Taxonomy" id="5210"/>
    <lineage>
        <taxon>Eukaryota</taxon>
        <taxon>Fungi</taxon>
        <taxon>Dikarya</taxon>
        <taxon>Basidiomycota</taxon>
        <taxon>Agaricomycotina</taxon>
        <taxon>Tremellomycetes</taxon>
        <taxon>Filobasidiales</taxon>
        <taxon>Filobasidiaceae</taxon>
        <taxon>Filobasidium</taxon>
    </lineage>
</organism>
<keyword evidence="7" id="KW-1185">Reference proteome</keyword>
<evidence type="ECO:0000313" key="6">
    <source>
        <dbReference type="EMBL" id="KAG7570976.1"/>
    </source>
</evidence>
<evidence type="ECO:0000256" key="5">
    <source>
        <dbReference type="SAM" id="Phobius"/>
    </source>
</evidence>
<reference evidence="6" key="1">
    <citation type="submission" date="2020-04" db="EMBL/GenBank/DDBJ databases">
        <title>Analysis of mating type loci in Filobasidium floriforme.</title>
        <authorList>
            <person name="Nowrousian M."/>
        </authorList>
    </citation>
    <scope>NUCLEOTIDE SEQUENCE</scope>
    <source>
        <strain evidence="6">CBS 6242</strain>
    </source>
</reference>
<dbReference type="AlphaFoldDB" id="A0A8K0JQN4"/>
<evidence type="ECO:0000256" key="2">
    <source>
        <dbReference type="ARBA" id="ARBA00022692"/>
    </source>
</evidence>
<comment type="caution">
    <text evidence="6">The sequence shown here is derived from an EMBL/GenBank/DDBJ whole genome shotgun (WGS) entry which is preliminary data.</text>
</comment>
<protein>
    <submittedName>
        <fullName evidence="6">Uncharacterized protein</fullName>
    </submittedName>
</protein>
<evidence type="ECO:0000313" key="7">
    <source>
        <dbReference type="Proteomes" id="UP000812966"/>
    </source>
</evidence>
<dbReference type="PANTHER" id="PTHR35371">
    <property type="entry name" value="INNER MEMBRANE PROTEIN"/>
    <property type="match status" value="1"/>
</dbReference>
<sequence length="159" mass="17544">MSNTATTLGLRSGLFDRNLSVLAIPATFAVAFLPHTVKVILLGDRFDNEKPRAQTNFKVTDDSIYREKINRLAAIHTNGMENFPLFAAAVLAANFARLPTRLLNTFSLSYLASRILFSFIYYSQSSTSASVARSVSYFGGMLGSLWVLVKSGNRLNQLL</sequence>
<evidence type="ECO:0000256" key="3">
    <source>
        <dbReference type="ARBA" id="ARBA00022989"/>
    </source>
</evidence>
<proteinExistence type="predicted"/>